<dbReference type="Proteomes" id="UP001204833">
    <property type="component" value="Unassembled WGS sequence"/>
</dbReference>
<keyword evidence="2" id="KW-1185">Reference proteome</keyword>
<proteinExistence type="predicted"/>
<gene>
    <name evidence="1" type="ORF">KGF57_005370</name>
</gene>
<organism evidence="1 2">
    <name type="scientific">Candida theae</name>
    <dbReference type="NCBI Taxonomy" id="1198502"/>
    <lineage>
        <taxon>Eukaryota</taxon>
        <taxon>Fungi</taxon>
        <taxon>Dikarya</taxon>
        <taxon>Ascomycota</taxon>
        <taxon>Saccharomycotina</taxon>
        <taxon>Pichiomycetes</taxon>
        <taxon>Debaryomycetaceae</taxon>
        <taxon>Candida/Lodderomyces clade</taxon>
        <taxon>Candida</taxon>
    </lineage>
</organism>
<dbReference type="RefSeq" id="XP_051606135.1">
    <property type="nucleotide sequence ID" value="XM_051754980.1"/>
</dbReference>
<accession>A0AAD5FVT7</accession>
<dbReference type="GeneID" id="76153414"/>
<reference evidence="1 2" key="1">
    <citation type="journal article" date="2022" name="DNA Res.">
        <title>Genome analysis of five recently described species of the CUG-Ser clade uncovers Candida theae as a new hybrid lineage with pathogenic potential in the Candida parapsilosis species complex.</title>
        <authorList>
            <person name="Mixao V."/>
            <person name="Del Olmo V."/>
            <person name="Hegedusova E."/>
            <person name="Saus E."/>
            <person name="Pryszcz L."/>
            <person name="Cillingova A."/>
            <person name="Nosek J."/>
            <person name="Gabaldon T."/>
        </authorList>
    </citation>
    <scope>NUCLEOTIDE SEQUENCE [LARGE SCALE GENOMIC DNA]</scope>
    <source>
        <strain evidence="1 2">CBS 12239</strain>
    </source>
</reference>
<protein>
    <submittedName>
        <fullName evidence="1">SHE10</fullName>
    </submittedName>
</protein>
<dbReference type="AlphaFoldDB" id="A0AAD5FVT7"/>
<evidence type="ECO:0000313" key="2">
    <source>
        <dbReference type="Proteomes" id="UP001204833"/>
    </source>
</evidence>
<sequence>MTSYRLITFGIVAYFLYAWTFVCPPISLLTATDEVQLSPINFHVCKVSDGYIRPYVQPVYDAQIKPILIELDDQWQLSGRLSRALDICDAFDEKYGVKAALDLVFDGLTRFYNWFEHSVLRYVQLWSRLGLLKAWYWINVARVNADHALQPIWTFVGQILHNVASIPIVGQVLTQIQDVYAQLINSPGAAKLHQRSLFIQKEVKNLIKFDEFSPREFKSSLIHVVKDLMGHKYEQEEAEDGWDSEEEEEQEGEVETIVLTSTVSVYEDGALVTENPEPELVEIYREIEHWQTKINKTLNLARINLESDLQPILNRSIEALKPLVSQEFQDLQQVNYKQYKDIHAKISQINKDVEKIQASNKTIRVETITRQEIRDDIAESYASTKNCSTNVQQLLSSTHEQLLVEYFNLVQSTIDILESFADSSINEFNSKISYLIQQQGEQLGDSQIWTIWKNFHQIKDQFFQFRDDLLTNANLYKRDNKTYAASAIGMENWNDYLKNVEFHLNFLIRDNADYLQLVRAKANLAFQAREELIYEMTNGEVDSWGQ</sequence>
<evidence type="ECO:0000313" key="1">
    <source>
        <dbReference type="EMBL" id="KAI5948625.1"/>
    </source>
</evidence>
<dbReference type="EMBL" id="JAIHNG010000179">
    <property type="protein sequence ID" value="KAI5948625.1"/>
    <property type="molecule type" value="Genomic_DNA"/>
</dbReference>
<comment type="caution">
    <text evidence="1">The sequence shown here is derived from an EMBL/GenBank/DDBJ whole genome shotgun (WGS) entry which is preliminary data.</text>
</comment>
<name>A0AAD5FVT7_9ASCO</name>